<protein>
    <recommendedName>
        <fullName evidence="4">SXP/RAL-2 family protein Ani s 5-like cation-binding domain-containing protein</fullName>
    </recommendedName>
</protein>
<accession>A0A8R1DVC4</accession>
<feature type="chain" id="PRO_5035744813" description="SXP/RAL-2 family protein Ani s 5-like cation-binding domain-containing protein" evidence="1">
    <location>
        <begin position="20"/>
        <end position="115"/>
    </location>
</feature>
<evidence type="ECO:0000313" key="3">
    <source>
        <dbReference type="Proteomes" id="UP000005237"/>
    </source>
</evidence>
<keyword evidence="1" id="KW-0732">Signal</keyword>
<name>A0A8R1DVC4_CAEJA</name>
<evidence type="ECO:0008006" key="4">
    <source>
        <dbReference type="Google" id="ProtNLM"/>
    </source>
</evidence>
<dbReference type="EnsemblMetazoa" id="CJA12857.1">
    <property type="protein sequence ID" value="CJA12857.1"/>
    <property type="gene ID" value="WBGene00132061"/>
</dbReference>
<organism evidence="2 3">
    <name type="scientific">Caenorhabditis japonica</name>
    <dbReference type="NCBI Taxonomy" id="281687"/>
    <lineage>
        <taxon>Eukaryota</taxon>
        <taxon>Metazoa</taxon>
        <taxon>Ecdysozoa</taxon>
        <taxon>Nematoda</taxon>
        <taxon>Chromadorea</taxon>
        <taxon>Rhabditida</taxon>
        <taxon>Rhabditina</taxon>
        <taxon>Rhabditomorpha</taxon>
        <taxon>Rhabditoidea</taxon>
        <taxon>Rhabditidae</taxon>
        <taxon>Peloderinae</taxon>
        <taxon>Caenorhabditis</taxon>
    </lineage>
</organism>
<evidence type="ECO:0000256" key="1">
    <source>
        <dbReference type="SAM" id="SignalP"/>
    </source>
</evidence>
<reference evidence="2" key="2">
    <citation type="submission" date="2022-06" db="UniProtKB">
        <authorList>
            <consortium name="EnsemblMetazoa"/>
        </authorList>
    </citation>
    <scope>IDENTIFICATION</scope>
    <source>
        <strain evidence="2">DF5081</strain>
    </source>
</reference>
<keyword evidence="3" id="KW-1185">Reference proteome</keyword>
<feature type="signal peptide" evidence="1">
    <location>
        <begin position="1"/>
        <end position="19"/>
    </location>
</feature>
<dbReference type="Pfam" id="PF14747">
    <property type="entry name" value="DUF4473"/>
    <property type="match status" value="1"/>
</dbReference>
<dbReference type="AlphaFoldDB" id="A0A8R1DVC4"/>
<dbReference type="InterPro" id="IPR027913">
    <property type="entry name" value="DUF4473"/>
</dbReference>
<dbReference type="PANTHER" id="PTHR33272">
    <property type="entry name" value="PROTEIN CBG22877-RELATED"/>
    <property type="match status" value="1"/>
</dbReference>
<evidence type="ECO:0000313" key="2">
    <source>
        <dbReference type="EnsemblMetazoa" id="CJA12857.1"/>
    </source>
</evidence>
<sequence>MCKLFVAVALLAIAAYAHPAPPTADELKSELVAAGVSETTAAGLVAIGEKYKDQFASAKGDKEAAKKVFDELKSETDAYIQTQPETDKTAYAAFVQKKKADIEAHHGGAEPATSS</sequence>
<proteinExistence type="predicted"/>
<dbReference type="Proteomes" id="UP000005237">
    <property type="component" value="Unassembled WGS sequence"/>
</dbReference>
<reference evidence="3" key="1">
    <citation type="submission" date="2010-08" db="EMBL/GenBank/DDBJ databases">
        <authorList>
            <consortium name="Caenorhabditis japonica Sequencing Consortium"/>
            <person name="Wilson R.K."/>
        </authorList>
    </citation>
    <scope>NUCLEOTIDE SEQUENCE [LARGE SCALE GENOMIC DNA]</scope>
    <source>
        <strain evidence="3">DF5081</strain>
    </source>
</reference>
<dbReference type="OMA" id="CKIFVIV"/>